<sequence length="157" mass="17103">MFEIRVICDPADEDRVLSALGGAFTLGPARNYPSRDGRQRLYLTAHHAERWPTPGETYEGAEPILDALDAVTAIAANAECYTALGREYYLRKAAVLDRIALGPDADARDTIAAEDAAQQLIDTDSATAPADSRAYVRREYLAWRSGVPNAGLHSTRP</sequence>
<protein>
    <submittedName>
        <fullName evidence="1">Uncharacterized protein</fullName>
    </submittedName>
</protein>
<name>A0ABY3GRM0_9ACTN</name>
<comment type="caution">
    <text evidence="1">The sequence shown here is derived from an EMBL/GenBank/DDBJ whole genome shotgun (WGS) entry which is preliminary data.</text>
</comment>
<dbReference type="EMBL" id="VOGX01000056">
    <property type="protein sequence ID" value="TWV18738.1"/>
    <property type="molecule type" value="Genomic_DNA"/>
</dbReference>
<accession>A0ABY3GRM0</accession>
<organism evidence="1 2">
    <name type="scientific">Streptomyces albidoflavus</name>
    <dbReference type="NCBI Taxonomy" id="1886"/>
    <lineage>
        <taxon>Bacteria</taxon>
        <taxon>Bacillati</taxon>
        <taxon>Actinomycetota</taxon>
        <taxon>Actinomycetes</taxon>
        <taxon>Kitasatosporales</taxon>
        <taxon>Streptomycetaceae</taxon>
        <taxon>Streptomyces</taxon>
        <taxon>Streptomyces albidoflavus group</taxon>
    </lineage>
</organism>
<gene>
    <name evidence="1" type="ORF">FRZ02_29215</name>
</gene>
<evidence type="ECO:0000313" key="1">
    <source>
        <dbReference type="EMBL" id="TWV18738.1"/>
    </source>
</evidence>
<dbReference type="RefSeq" id="WP_067411580.1">
    <property type="nucleotide sequence ID" value="NZ_VOGX01000056.1"/>
</dbReference>
<keyword evidence="2" id="KW-1185">Reference proteome</keyword>
<proteinExistence type="predicted"/>
<evidence type="ECO:0000313" key="2">
    <source>
        <dbReference type="Proteomes" id="UP000318052"/>
    </source>
</evidence>
<dbReference type="Proteomes" id="UP000318052">
    <property type="component" value="Unassembled WGS sequence"/>
</dbReference>
<reference evidence="2" key="1">
    <citation type="journal article" date="2019" name="Microbiol. Resour. Announc.">
        <title>Draft Genomic Sequences of Streptomyces misionensis and Streptomyces albidoflavus, bacteria applied for phytopathogen biocontrol.</title>
        <authorList>
            <person name="Pylro V."/>
            <person name="Dias A."/>
            <person name="Andreote F."/>
            <person name="Varani A."/>
            <person name="Andreote C."/>
            <person name="Bernardo E."/>
            <person name="Martins T."/>
        </authorList>
    </citation>
    <scope>NUCLEOTIDE SEQUENCE [LARGE SCALE GENOMIC DNA]</scope>
    <source>
        <strain evidence="2">77</strain>
    </source>
</reference>